<evidence type="ECO:0000256" key="1">
    <source>
        <dbReference type="SAM" id="SignalP"/>
    </source>
</evidence>
<feature type="chain" id="PRO_5045722837" description="Porin" evidence="1">
    <location>
        <begin position="25"/>
        <end position="382"/>
    </location>
</feature>
<keyword evidence="3" id="KW-1185">Reference proteome</keyword>
<dbReference type="EMBL" id="JARRAF010000047">
    <property type="protein sequence ID" value="MDK2126708.1"/>
    <property type="molecule type" value="Genomic_DNA"/>
</dbReference>
<dbReference type="RefSeq" id="WP_284103029.1">
    <property type="nucleotide sequence ID" value="NZ_JARRAF010000047.1"/>
</dbReference>
<evidence type="ECO:0000313" key="3">
    <source>
        <dbReference type="Proteomes" id="UP001172778"/>
    </source>
</evidence>
<evidence type="ECO:0008006" key="4">
    <source>
        <dbReference type="Google" id="ProtNLM"/>
    </source>
</evidence>
<keyword evidence="1" id="KW-0732">Signal</keyword>
<evidence type="ECO:0000313" key="2">
    <source>
        <dbReference type="EMBL" id="MDK2126708.1"/>
    </source>
</evidence>
<sequence>MKNHLIKVATCIGAGLLAMTTAHAVKLDQITINGQPYVEGMTVYGAAAGADGKVQITLGGRLTGEDADWQSYRINKDPDVLKGPYVDGNQWNPSAFRKYGGVPGVWAVGTGVCALPAIKAYGFEYGKAPYTPNLMSTAFPLSYRFVGDDAERCQPMFELTGKLFTDASCNTNYVIDGKFVPATCNVNDLTYGLALKPVANEDGTFEKRFKVGLGEVTLAYQLTPGQFYSDGIANNGGVTQDVFQTKLTLKFTLSAEAAPTDFRRSVVAQASGTVTGRSLQARFRGDSRYLGQRADVFVAAHVVHQGRDLGWYLNTNQGWQPWDGQMDHLVAHKQLMLTADYTVLEVLQNLDMSQYAGSEVWVAYQPAKGPLEYDRVYAESGL</sequence>
<proteinExistence type="predicted"/>
<organism evidence="2 3">
    <name type="scientific">Parachitinimonas caeni</name>
    <dbReference type="NCBI Taxonomy" id="3031301"/>
    <lineage>
        <taxon>Bacteria</taxon>
        <taxon>Pseudomonadati</taxon>
        <taxon>Pseudomonadota</taxon>
        <taxon>Betaproteobacteria</taxon>
        <taxon>Neisseriales</taxon>
        <taxon>Chitinibacteraceae</taxon>
        <taxon>Parachitinimonas</taxon>
    </lineage>
</organism>
<dbReference type="Proteomes" id="UP001172778">
    <property type="component" value="Unassembled WGS sequence"/>
</dbReference>
<feature type="signal peptide" evidence="1">
    <location>
        <begin position="1"/>
        <end position="24"/>
    </location>
</feature>
<name>A0ABT7E308_9NEIS</name>
<reference evidence="2" key="1">
    <citation type="submission" date="2023-03" db="EMBL/GenBank/DDBJ databases">
        <title>Chitinimonas shenzhenensis gen. nov., sp. nov., a novel member of family Burkholderiaceae isolated from activated sludge collected in Shen Zhen, China.</title>
        <authorList>
            <person name="Wang X."/>
        </authorList>
    </citation>
    <scope>NUCLEOTIDE SEQUENCE</scope>
    <source>
        <strain evidence="2">DQS-5</strain>
    </source>
</reference>
<comment type="caution">
    <text evidence="2">The sequence shown here is derived from an EMBL/GenBank/DDBJ whole genome shotgun (WGS) entry which is preliminary data.</text>
</comment>
<protein>
    <recommendedName>
        <fullName evidence="4">Porin</fullName>
    </recommendedName>
</protein>
<accession>A0ABT7E308</accession>
<gene>
    <name evidence="2" type="ORF">PZA18_21925</name>
</gene>